<accession>A0A1G4R3A6</accession>
<evidence type="ECO:0000256" key="7">
    <source>
        <dbReference type="RuleBase" id="RU363032"/>
    </source>
</evidence>
<dbReference type="InterPro" id="IPR035906">
    <property type="entry name" value="MetI-like_sf"/>
</dbReference>
<feature type="domain" description="ABC transmembrane type-1" evidence="8">
    <location>
        <begin position="74"/>
        <end position="263"/>
    </location>
</feature>
<evidence type="ECO:0000313" key="9">
    <source>
        <dbReference type="EMBL" id="SCW51151.1"/>
    </source>
</evidence>
<evidence type="ECO:0000259" key="8">
    <source>
        <dbReference type="PROSITE" id="PS50928"/>
    </source>
</evidence>
<evidence type="ECO:0000313" key="10">
    <source>
        <dbReference type="Proteomes" id="UP000198601"/>
    </source>
</evidence>
<evidence type="ECO:0000256" key="3">
    <source>
        <dbReference type="ARBA" id="ARBA00022475"/>
    </source>
</evidence>
<evidence type="ECO:0000256" key="2">
    <source>
        <dbReference type="ARBA" id="ARBA00022448"/>
    </source>
</evidence>
<feature type="transmembrane region" description="Helical" evidence="7">
    <location>
        <begin position="80"/>
        <end position="99"/>
    </location>
</feature>
<dbReference type="GO" id="GO:0055085">
    <property type="term" value="P:transmembrane transport"/>
    <property type="evidence" value="ECO:0007669"/>
    <property type="project" value="InterPro"/>
</dbReference>
<comment type="similarity">
    <text evidence="7">Belongs to the binding-protein-dependent transport system permease family.</text>
</comment>
<keyword evidence="3" id="KW-1003">Cell membrane</keyword>
<name>A0A1G4R3A6_9BACL</name>
<gene>
    <name evidence="9" type="ORF">SAMN04487970_101188</name>
</gene>
<dbReference type="SUPFAM" id="SSF161098">
    <property type="entry name" value="MetI-like"/>
    <property type="match status" value="1"/>
</dbReference>
<dbReference type="EMBL" id="FMTT01000011">
    <property type="protein sequence ID" value="SCW51151.1"/>
    <property type="molecule type" value="Genomic_DNA"/>
</dbReference>
<keyword evidence="2 7" id="KW-0813">Transport</keyword>
<feature type="transmembrane region" description="Helical" evidence="7">
    <location>
        <begin position="242"/>
        <end position="263"/>
    </location>
</feature>
<evidence type="ECO:0000256" key="4">
    <source>
        <dbReference type="ARBA" id="ARBA00022692"/>
    </source>
</evidence>
<dbReference type="AlphaFoldDB" id="A0A1G4R3A6"/>
<feature type="transmembrane region" description="Helical" evidence="7">
    <location>
        <begin position="144"/>
        <end position="163"/>
    </location>
</feature>
<dbReference type="InterPro" id="IPR000515">
    <property type="entry name" value="MetI-like"/>
</dbReference>
<keyword evidence="5 7" id="KW-1133">Transmembrane helix</keyword>
<dbReference type="PANTHER" id="PTHR43744">
    <property type="entry name" value="ABC TRANSPORTER PERMEASE PROTEIN MG189-RELATED-RELATED"/>
    <property type="match status" value="1"/>
</dbReference>
<dbReference type="PROSITE" id="PS50928">
    <property type="entry name" value="ABC_TM1"/>
    <property type="match status" value="1"/>
</dbReference>
<evidence type="ECO:0000256" key="6">
    <source>
        <dbReference type="ARBA" id="ARBA00023136"/>
    </source>
</evidence>
<feature type="transmembrane region" description="Helical" evidence="7">
    <location>
        <begin position="111"/>
        <end position="132"/>
    </location>
</feature>
<evidence type="ECO:0000256" key="1">
    <source>
        <dbReference type="ARBA" id="ARBA00004651"/>
    </source>
</evidence>
<proteinExistence type="inferred from homology"/>
<reference evidence="10" key="1">
    <citation type="submission" date="2016-10" db="EMBL/GenBank/DDBJ databases">
        <authorList>
            <person name="Varghese N."/>
            <person name="Submissions S."/>
        </authorList>
    </citation>
    <scope>NUCLEOTIDE SEQUENCE [LARGE SCALE GENOMIC DNA]</scope>
    <source>
        <strain evidence="10">CGMCC 1.8946</strain>
    </source>
</reference>
<keyword evidence="10" id="KW-1185">Reference proteome</keyword>
<feature type="transmembrane region" description="Helical" evidence="7">
    <location>
        <begin position="184"/>
        <end position="207"/>
    </location>
</feature>
<dbReference type="Proteomes" id="UP000198601">
    <property type="component" value="Unassembled WGS sequence"/>
</dbReference>
<keyword evidence="4 7" id="KW-0812">Transmembrane</keyword>
<dbReference type="CDD" id="cd06261">
    <property type="entry name" value="TM_PBP2"/>
    <property type="match status" value="1"/>
</dbReference>
<dbReference type="GO" id="GO:0005886">
    <property type="term" value="C:plasma membrane"/>
    <property type="evidence" value="ECO:0007669"/>
    <property type="project" value="UniProtKB-SubCell"/>
</dbReference>
<dbReference type="RefSeq" id="WP_090670422.1">
    <property type="nucleotide sequence ID" value="NZ_FMTT01000011.1"/>
</dbReference>
<organism evidence="9 10">
    <name type="scientific">Paenibacillus tianmuensis</name>
    <dbReference type="NCBI Taxonomy" id="624147"/>
    <lineage>
        <taxon>Bacteria</taxon>
        <taxon>Bacillati</taxon>
        <taxon>Bacillota</taxon>
        <taxon>Bacilli</taxon>
        <taxon>Bacillales</taxon>
        <taxon>Paenibacillaceae</taxon>
        <taxon>Paenibacillus</taxon>
    </lineage>
</organism>
<dbReference type="PANTHER" id="PTHR43744:SF12">
    <property type="entry name" value="ABC TRANSPORTER PERMEASE PROTEIN MG189-RELATED"/>
    <property type="match status" value="1"/>
</dbReference>
<evidence type="ECO:0000256" key="5">
    <source>
        <dbReference type="ARBA" id="ARBA00022989"/>
    </source>
</evidence>
<feature type="transmembrane region" description="Helical" evidence="7">
    <location>
        <begin position="12"/>
        <end position="33"/>
    </location>
</feature>
<protein>
    <submittedName>
        <fullName evidence="9">Multiple sugar transport system permease protein</fullName>
    </submittedName>
</protein>
<keyword evidence="9" id="KW-0762">Sugar transport</keyword>
<dbReference type="Gene3D" id="1.10.3720.10">
    <property type="entry name" value="MetI-like"/>
    <property type="match status" value="1"/>
</dbReference>
<dbReference type="STRING" id="624147.SAMN04487970_101188"/>
<dbReference type="Pfam" id="PF00528">
    <property type="entry name" value="BPD_transp_1"/>
    <property type="match status" value="1"/>
</dbReference>
<comment type="subcellular location">
    <subcellularLocation>
        <location evidence="1 7">Cell membrane</location>
        <topology evidence="1 7">Multi-pass membrane protein</topology>
    </subcellularLocation>
</comment>
<dbReference type="OrthoDB" id="9771544at2"/>
<sequence>MPVRKFDLTKWLLTILLGAFSVLFLVPLIWMISAASKFEKDVMEFPIRWIPTDWNFIGNFQEVWLGKVPFYLFYFNSLKLALIMTACTIFFSSMAAFAFTKLRFKGRDLAFGVLLTFMVIPEQATLVPRYLLMKWLHMYNTHEGMVLMGMFSIYFTFLLRQFMMGIHSDFIEAARIDGAGYFKTYWSIILPLCKPILATVGIIKFIWTWNDYQTPLIFLINKSLYTIPLGMQMFKDEFADNYAVIMMASLSAILPLLIIFVVLQKQVINGIALGGVKG</sequence>
<keyword evidence="6 7" id="KW-0472">Membrane</keyword>